<evidence type="ECO:0000256" key="9">
    <source>
        <dbReference type="ARBA" id="ARBA00023136"/>
    </source>
</evidence>
<gene>
    <name evidence="13" type="ORF">BSIN_1535</name>
</gene>
<dbReference type="Gene3D" id="2.40.160.10">
    <property type="entry name" value="Porin"/>
    <property type="match status" value="1"/>
</dbReference>
<dbReference type="CDD" id="cd00342">
    <property type="entry name" value="gram_neg_porins"/>
    <property type="match status" value="1"/>
</dbReference>
<keyword evidence="6 11" id="KW-0732">Signal</keyword>
<proteinExistence type="predicted"/>
<feature type="signal peptide" evidence="11">
    <location>
        <begin position="1"/>
        <end position="26"/>
    </location>
</feature>
<accession>A0A238GZ69</accession>
<evidence type="ECO:0000256" key="8">
    <source>
        <dbReference type="ARBA" id="ARBA00023114"/>
    </source>
</evidence>
<name>A0A238GZ69_9BURK</name>
<reference evidence="13 14" key="1">
    <citation type="submission" date="2017-04" db="EMBL/GenBank/DDBJ databases">
        <authorList>
            <person name="Afonso C.L."/>
            <person name="Miller P.J."/>
            <person name="Scott M.A."/>
            <person name="Spackman E."/>
            <person name="Goraichik I."/>
            <person name="Dimitrov K.M."/>
            <person name="Suarez D.L."/>
            <person name="Swayne D.E."/>
        </authorList>
    </citation>
    <scope>NUCLEOTIDE SEQUENCE [LARGE SCALE GENOMIC DNA]</scope>
    <source>
        <strain evidence="13">LMG 28154</strain>
    </source>
</reference>
<dbReference type="GO" id="GO:0009279">
    <property type="term" value="C:cell outer membrane"/>
    <property type="evidence" value="ECO:0007669"/>
    <property type="project" value="UniProtKB-SubCell"/>
</dbReference>
<evidence type="ECO:0000256" key="5">
    <source>
        <dbReference type="ARBA" id="ARBA00022692"/>
    </source>
</evidence>
<keyword evidence="9" id="KW-0472">Membrane</keyword>
<evidence type="ECO:0000256" key="3">
    <source>
        <dbReference type="ARBA" id="ARBA00022448"/>
    </source>
</evidence>
<dbReference type="InterPro" id="IPR002299">
    <property type="entry name" value="Porin_Neis"/>
</dbReference>
<keyword evidence="10" id="KW-0998">Cell outer membrane</keyword>
<evidence type="ECO:0000256" key="10">
    <source>
        <dbReference type="ARBA" id="ARBA00023237"/>
    </source>
</evidence>
<feature type="chain" id="PRO_5012398727" evidence="11">
    <location>
        <begin position="27"/>
        <end position="394"/>
    </location>
</feature>
<keyword evidence="8" id="KW-0626">Porin</keyword>
<sequence>MTELSIIKTSLFAAAISGTLVASAHAQSSVTLYGLIDTGIVYTNNQNGHSSWRMGTSSTQNTVFGLKGAEDLGGGLHAVFKLEQGFNLNNGSQAFSGDAFGSQAWAGLQSEPYGTVTFGRQFDVLNDLLGPLSAGSNTWGGNLAAHPFGNDNLAANSVTANNTVKYVSPTRYGVTAAGMYSFSNQAGGFANNRAYGISAAFAQGPVNVAAGYLQFNNAGGGPAGGNPNGALAQSDSSANFIAKRQRIWGAGGSYALGPATVGLVWSHTQIDDMINVMSLGSGSYMPLHGTLRIDNYEVNAKYAITPAWVVSAAYTLTDGAYSNGATNASPKWNTVMLQTAYSLSKRTDVYVEGVYQHVHGAPSGSALANAMINTLSPSSTGTQVAVTAGLRHAF</sequence>
<dbReference type="GO" id="GO:0006811">
    <property type="term" value="P:monoatomic ion transport"/>
    <property type="evidence" value="ECO:0007669"/>
    <property type="project" value="UniProtKB-KW"/>
</dbReference>
<dbReference type="Pfam" id="PF13609">
    <property type="entry name" value="Porin_4"/>
    <property type="match status" value="1"/>
</dbReference>
<dbReference type="PRINTS" id="PR00184">
    <property type="entry name" value="NEISSPPORIN"/>
</dbReference>
<dbReference type="GO" id="GO:0015288">
    <property type="term" value="F:porin activity"/>
    <property type="evidence" value="ECO:0007669"/>
    <property type="project" value="UniProtKB-KW"/>
</dbReference>
<evidence type="ECO:0000313" key="13">
    <source>
        <dbReference type="EMBL" id="SMF98243.1"/>
    </source>
</evidence>
<evidence type="ECO:0000313" key="14">
    <source>
        <dbReference type="Proteomes" id="UP000198460"/>
    </source>
</evidence>
<evidence type="ECO:0000256" key="6">
    <source>
        <dbReference type="ARBA" id="ARBA00022729"/>
    </source>
</evidence>
<dbReference type="GO" id="GO:0046930">
    <property type="term" value="C:pore complex"/>
    <property type="evidence" value="ECO:0007669"/>
    <property type="project" value="UniProtKB-KW"/>
</dbReference>
<evidence type="ECO:0000256" key="4">
    <source>
        <dbReference type="ARBA" id="ARBA00022452"/>
    </source>
</evidence>
<evidence type="ECO:0000256" key="7">
    <source>
        <dbReference type="ARBA" id="ARBA00023065"/>
    </source>
</evidence>
<keyword evidence="7" id="KW-0406">Ion transport</keyword>
<evidence type="ECO:0000259" key="12">
    <source>
        <dbReference type="Pfam" id="PF13609"/>
    </source>
</evidence>
<dbReference type="InterPro" id="IPR033900">
    <property type="entry name" value="Gram_neg_porin_domain"/>
</dbReference>
<dbReference type="SUPFAM" id="SSF56935">
    <property type="entry name" value="Porins"/>
    <property type="match status" value="1"/>
</dbReference>
<dbReference type="Proteomes" id="UP000198460">
    <property type="component" value="Unassembled WGS sequence"/>
</dbReference>
<dbReference type="InterPro" id="IPR023614">
    <property type="entry name" value="Porin_dom_sf"/>
</dbReference>
<evidence type="ECO:0000256" key="2">
    <source>
        <dbReference type="ARBA" id="ARBA00011233"/>
    </source>
</evidence>
<comment type="subcellular location">
    <subcellularLocation>
        <location evidence="1">Cell outer membrane</location>
        <topology evidence="1">Multi-pass membrane protein</topology>
    </subcellularLocation>
</comment>
<dbReference type="AlphaFoldDB" id="A0A238GZ69"/>
<keyword evidence="4" id="KW-1134">Transmembrane beta strand</keyword>
<keyword evidence="5" id="KW-0812">Transmembrane</keyword>
<keyword evidence="3" id="KW-0813">Transport</keyword>
<dbReference type="InterPro" id="IPR050298">
    <property type="entry name" value="Gram-neg_bact_OMP"/>
</dbReference>
<evidence type="ECO:0000256" key="11">
    <source>
        <dbReference type="SAM" id="SignalP"/>
    </source>
</evidence>
<dbReference type="EMBL" id="FXAN01000014">
    <property type="protein sequence ID" value="SMF98243.1"/>
    <property type="molecule type" value="Genomic_DNA"/>
</dbReference>
<dbReference type="PANTHER" id="PTHR34501:SF9">
    <property type="entry name" value="MAJOR OUTER MEMBRANE PROTEIN P.IA"/>
    <property type="match status" value="1"/>
</dbReference>
<comment type="subunit">
    <text evidence="2">Homotrimer.</text>
</comment>
<protein>
    <submittedName>
        <fullName evidence="13">Outer membrane protein (Porin)</fullName>
    </submittedName>
</protein>
<dbReference type="PANTHER" id="PTHR34501">
    <property type="entry name" value="PROTEIN YDDL-RELATED"/>
    <property type="match status" value="1"/>
</dbReference>
<organism evidence="13 14">
    <name type="scientific">Burkholderia singularis</name>
    <dbReference type="NCBI Taxonomy" id="1503053"/>
    <lineage>
        <taxon>Bacteria</taxon>
        <taxon>Pseudomonadati</taxon>
        <taxon>Pseudomonadota</taxon>
        <taxon>Betaproteobacteria</taxon>
        <taxon>Burkholderiales</taxon>
        <taxon>Burkholderiaceae</taxon>
        <taxon>Burkholderia</taxon>
        <taxon>pseudomallei group</taxon>
    </lineage>
</organism>
<evidence type="ECO:0000256" key="1">
    <source>
        <dbReference type="ARBA" id="ARBA00004571"/>
    </source>
</evidence>
<feature type="domain" description="Porin" evidence="12">
    <location>
        <begin position="15"/>
        <end position="357"/>
    </location>
</feature>